<feature type="compositionally biased region" description="Polar residues" evidence="1">
    <location>
        <begin position="397"/>
        <end position="410"/>
    </location>
</feature>
<sequence length="509" mass="54778">MADTVADDIVKCLLAFDDVIDALSRCVGLNSSFEHHIRNEQARFRIWHGKPEHRFSATSAITIPRYMSQNREDTLCDLNGLLRYAFYTIQKEKNYLKQLSSSENAIDNEGRGNDPHLIEDLVSIFTDISHSISSLLKCTSANRDELCYNGTQDVGDIRSTSPDSRADDDGKGSYRHDGNGYFLPDCGIDREVIAKDICHYLGGNASVRLGYCEDIKAGRSVRGYFIKSQGKLTSAMIKRLQEDSKRWEKAKNEARKSGAGNNIMRSDTTTGTNESIPQNLSATTSPNTGFALSSAIPATTGATNIASNGQAKVNSPVEVSNTTAAWIFGAVAAVTNGVTALATRQTAKASKRSAIAGEVAANASKRSAKAAEETCLIAQKHFDATVKDNQDRPPSPDTSQDISGAGAETSSTKEQKPDTRSRPVVPHGTGPAASPSDVPSAVLSPGLPTKPSGRGQVLRAMSNPMPGRREEIDMSLNLATARAVPKIVWPEVPTCEFGKPCNCKIVPKN</sequence>
<organism evidence="2 3">
    <name type="scientific">Fusarium oxysporum f. sp. cepae</name>
    <dbReference type="NCBI Taxonomy" id="396571"/>
    <lineage>
        <taxon>Eukaryota</taxon>
        <taxon>Fungi</taxon>
        <taxon>Dikarya</taxon>
        <taxon>Ascomycota</taxon>
        <taxon>Pezizomycotina</taxon>
        <taxon>Sordariomycetes</taxon>
        <taxon>Hypocreomycetidae</taxon>
        <taxon>Hypocreales</taxon>
        <taxon>Nectriaceae</taxon>
        <taxon>Fusarium</taxon>
        <taxon>Fusarium oxysporum species complex</taxon>
    </lineage>
</organism>
<feature type="region of interest" description="Disordered" evidence="1">
    <location>
        <begin position="250"/>
        <end position="284"/>
    </location>
</feature>
<feature type="compositionally biased region" description="Polar residues" evidence="1">
    <location>
        <begin position="259"/>
        <end position="284"/>
    </location>
</feature>
<protein>
    <submittedName>
        <fullName evidence="2">Uncharacterized protein</fullName>
    </submittedName>
</protein>
<reference evidence="2 3" key="1">
    <citation type="journal article" date="2018" name="Sci. Rep.">
        <title>Characterisation of pathogen-specific regions and novel effector candidates in Fusarium oxysporum f. sp. cepae.</title>
        <authorList>
            <person name="Armitage A.D."/>
            <person name="Taylor A."/>
            <person name="Sobczyk M.K."/>
            <person name="Baxter L."/>
            <person name="Greenfield B.P."/>
            <person name="Bates H.J."/>
            <person name="Wilson F."/>
            <person name="Jackson A.C."/>
            <person name="Ott S."/>
            <person name="Harrison R.J."/>
            <person name="Clarkson J.P."/>
        </authorList>
    </citation>
    <scope>NUCLEOTIDE SEQUENCE [LARGE SCALE GENOMIC DNA]</scope>
    <source>
        <strain evidence="2 3">FoC_Fus2</strain>
    </source>
</reference>
<evidence type="ECO:0000313" key="2">
    <source>
        <dbReference type="EMBL" id="RKK12106.1"/>
    </source>
</evidence>
<dbReference type="PANTHER" id="PTHR39609:SF2">
    <property type="entry name" value="TRANSCRIPTION FACTOR RFEG"/>
    <property type="match status" value="1"/>
</dbReference>
<dbReference type="Proteomes" id="UP000270866">
    <property type="component" value="Chromosome 11"/>
</dbReference>
<gene>
    <name evidence="2" type="ORF">BFJ65_g13981</name>
</gene>
<proteinExistence type="predicted"/>
<feature type="region of interest" description="Disordered" evidence="1">
    <location>
        <begin position="384"/>
        <end position="458"/>
    </location>
</feature>
<dbReference type="EMBL" id="MRCU01000009">
    <property type="protein sequence ID" value="RKK12106.1"/>
    <property type="molecule type" value="Genomic_DNA"/>
</dbReference>
<comment type="caution">
    <text evidence="2">The sequence shown here is derived from an EMBL/GenBank/DDBJ whole genome shotgun (WGS) entry which is preliminary data.</text>
</comment>
<name>A0A3L6N3Z6_FUSOX</name>
<dbReference type="AlphaFoldDB" id="A0A3L6N3Z6"/>
<feature type="compositionally biased region" description="Basic and acidic residues" evidence="1">
    <location>
        <begin position="411"/>
        <end position="421"/>
    </location>
</feature>
<evidence type="ECO:0000313" key="3">
    <source>
        <dbReference type="Proteomes" id="UP000270866"/>
    </source>
</evidence>
<evidence type="ECO:0000256" key="1">
    <source>
        <dbReference type="SAM" id="MobiDB-lite"/>
    </source>
</evidence>
<accession>A0A3L6N3Z6</accession>
<dbReference type="PANTHER" id="PTHR39609">
    <property type="entry name" value="RFEG-RELATED"/>
    <property type="match status" value="1"/>
</dbReference>